<dbReference type="InterPro" id="IPR008979">
    <property type="entry name" value="Galactose-bd-like_sf"/>
</dbReference>
<dbReference type="RefSeq" id="WP_110376546.1">
    <property type="nucleotide sequence ID" value="NZ_JAHBRY010000001.1"/>
</dbReference>
<sequence>MFEVSRQTRERLALAGMPGLVHFGLAPLRLFPMRTCKKLRLQLLGTGILNLESLSLVGPEDVVPFVEEARMSSRHASSHDPERLLTGNPIHTASELCPWWEVTFSKPVQIDEITVGNRLGVWCGRAYGLIVELMDKDGIAWTYDNLSATRFNDQIARFKQHIEAFVSHCYRLPVASRNGSSRALLEFIGTATTLTTRVEQALQGASFSERDLTDARIATLAGLDAIHQPLATKDLVSTLKQSYLLFDWLLPRPKAANIDMNLPVELSAMSWMFASILTEHHTVKLAHIKDHDRLLADTACTRFVEETVNTAYKATGLTRTAMPIMFRAHGMSGSALLSDPQSFVRSMKEIEEILDGIGYQAAICYGTFLGAVREKGFIPHDDDVDMAFPLKSHGDEGVEEELQAIVATLQKQGVDAGITTGYQFLKIRAPKNKRLVDAFPIIRRGPERVGMYMQELKIRDVPAHVVLPFGSIELYGESFAAPASVDGFLSERYGPTWQTPLRIIGSKTLEV</sequence>
<dbReference type="SUPFAM" id="SSF49785">
    <property type="entry name" value="Galactose-binding domain-like"/>
    <property type="match status" value="1"/>
</dbReference>
<evidence type="ECO:0000313" key="4">
    <source>
        <dbReference type="Proteomes" id="UP000248021"/>
    </source>
</evidence>
<evidence type="ECO:0000313" key="3">
    <source>
        <dbReference type="EMBL" id="PXW55776.1"/>
    </source>
</evidence>
<dbReference type="PANTHER" id="PTHR13627">
    <property type="entry name" value="FUKUTIN RELATED PROTEIN"/>
    <property type="match status" value="1"/>
</dbReference>
<feature type="transmembrane region" description="Helical" evidence="1">
    <location>
        <begin position="12"/>
        <end position="31"/>
    </location>
</feature>
<dbReference type="EMBL" id="QJJK01000009">
    <property type="protein sequence ID" value="PXW55776.1"/>
    <property type="molecule type" value="Genomic_DNA"/>
</dbReference>
<dbReference type="Gene3D" id="2.60.120.260">
    <property type="entry name" value="Galactose-binding domain-like"/>
    <property type="match status" value="1"/>
</dbReference>
<dbReference type="Proteomes" id="UP000248021">
    <property type="component" value="Unassembled WGS sequence"/>
</dbReference>
<dbReference type="PANTHER" id="PTHR13627:SF31">
    <property type="entry name" value="RIBITOL 5-PHOSPHATE TRANSFERASE FKRP"/>
    <property type="match status" value="1"/>
</dbReference>
<dbReference type="Pfam" id="PF04991">
    <property type="entry name" value="LicD"/>
    <property type="match status" value="1"/>
</dbReference>
<keyword evidence="1" id="KW-0812">Transmembrane</keyword>
<dbReference type="OrthoDB" id="1997677at2"/>
<comment type="caution">
    <text evidence="3">The sequence shown here is derived from an EMBL/GenBank/DDBJ whole genome shotgun (WGS) entry which is preliminary data.</text>
</comment>
<organism evidence="3 4">
    <name type="scientific">Chelatococcus asaccharovorans</name>
    <dbReference type="NCBI Taxonomy" id="28210"/>
    <lineage>
        <taxon>Bacteria</taxon>
        <taxon>Pseudomonadati</taxon>
        <taxon>Pseudomonadota</taxon>
        <taxon>Alphaproteobacteria</taxon>
        <taxon>Hyphomicrobiales</taxon>
        <taxon>Chelatococcaceae</taxon>
        <taxon>Chelatococcus</taxon>
    </lineage>
</organism>
<feature type="domain" description="LicD/FKTN/FKRP nucleotidyltransferase" evidence="2">
    <location>
        <begin position="362"/>
        <end position="390"/>
    </location>
</feature>
<dbReference type="InterPro" id="IPR007074">
    <property type="entry name" value="LicD/FKTN/FKRP_NTP_transf"/>
</dbReference>
<reference evidence="3 4" key="1">
    <citation type="submission" date="2018-05" db="EMBL/GenBank/DDBJ databases">
        <title>Genomic Encyclopedia of Type Strains, Phase IV (KMG-IV): sequencing the most valuable type-strain genomes for metagenomic binning, comparative biology and taxonomic classification.</title>
        <authorList>
            <person name="Goeker M."/>
        </authorList>
    </citation>
    <scope>NUCLEOTIDE SEQUENCE [LARGE SCALE GENOMIC DNA]</scope>
    <source>
        <strain evidence="3 4">DSM 6462</strain>
    </source>
</reference>
<evidence type="ECO:0000256" key="1">
    <source>
        <dbReference type="SAM" id="Phobius"/>
    </source>
</evidence>
<proteinExistence type="predicted"/>
<accession>A0A2V3U2H1</accession>
<keyword evidence="1" id="KW-0472">Membrane</keyword>
<dbReference type="GO" id="GO:0009100">
    <property type="term" value="P:glycoprotein metabolic process"/>
    <property type="evidence" value="ECO:0007669"/>
    <property type="project" value="UniProtKB-ARBA"/>
</dbReference>
<keyword evidence="4" id="KW-1185">Reference proteome</keyword>
<gene>
    <name evidence="3" type="ORF">C7450_109185</name>
</gene>
<dbReference type="AlphaFoldDB" id="A0A2V3U2H1"/>
<keyword evidence="1" id="KW-1133">Transmembrane helix</keyword>
<evidence type="ECO:0000259" key="2">
    <source>
        <dbReference type="Pfam" id="PF04991"/>
    </source>
</evidence>
<protein>
    <submittedName>
        <fullName evidence="3">LicD family protein</fullName>
    </submittedName>
</protein>
<name>A0A2V3U2H1_9HYPH</name>
<dbReference type="InterPro" id="IPR052613">
    <property type="entry name" value="LicD_transferase"/>
</dbReference>